<evidence type="ECO:0000313" key="2">
    <source>
        <dbReference type="EMBL" id="NPT61925.1"/>
    </source>
</evidence>
<proteinExistence type="predicted"/>
<keyword evidence="1" id="KW-1133">Transmembrane helix</keyword>
<evidence type="ECO:0000256" key="1">
    <source>
        <dbReference type="SAM" id="Phobius"/>
    </source>
</evidence>
<dbReference type="EMBL" id="WOEZ01000292">
    <property type="protein sequence ID" value="NPT61925.1"/>
    <property type="molecule type" value="Genomic_DNA"/>
</dbReference>
<accession>A0A972P2G8</accession>
<feature type="transmembrane region" description="Helical" evidence="1">
    <location>
        <begin position="51"/>
        <end position="73"/>
    </location>
</feature>
<keyword evidence="1" id="KW-0472">Membrane</keyword>
<protein>
    <submittedName>
        <fullName evidence="2">Uncharacterized protein</fullName>
    </submittedName>
</protein>
<gene>
    <name evidence="2" type="ORF">GNZ13_47250</name>
</gene>
<dbReference type="AlphaFoldDB" id="A0A972P2G8"/>
<comment type="caution">
    <text evidence="2">The sequence shown here is derived from an EMBL/GenBank/DDBJ whole genome shotgun (WGS) entry which is preliminary data.</text>
</comment>
<reference evidence="2 3" key="1">
    <citation type="submission" date="2019-11" db="EMBL/GenBank/DDBJ databases">
        <title>Metabolism of dissolved organic matter in forest soils.</title>
        <authorList>
            <person name="Cyle K.T."/>
            <person name="Wilhelm R.C."/>
            <person name="Martinez C.E."/>
        </authorList>
    </citation>
    <scope>NUCLEOTIDE SEQUENCE [LARGE SCALE GENOMIC DNA]</scope>
    <source>
        <strain evidence="2 3">5N</strain>
    </source>
</reference>
<sequence length="79" mass="8585">MWFSDTSGFTTFLFAAPYTFSKPDKTGWGTAATASARHGVVHENQGIVMNLLIWLPLMFVLGVGSLALCLAFVDACDRI</sequence>
<evidence type="ECO:0000313" key="3">
    <source>
        <dbReference type="Proteomes" id="UP000655523"/>
    </source>
</evidence>
<organism evidence="2 3">
    <name type="scientific">Paraburkholderia elongata</name>
    <dbReference type="NCBI Taxonomy" id="2675747"/>
    <lineage>
        <taxon>Bacteria</taxon>
        <taxon>Pseudomonadati</taxon>
        <taxon>Pseudomonadota</taxon>
        <taxon>Betaproteobacteria</taxon>
        <taxon>Burkholderiales</taxon>
        <taxon>Burkholderiaceae</taxon>
        <taxon>Paraburkholderia</taxon>
    </lineage>
</organism>
<keyword evidence="1" id="KW-0812">Transmembrane</keyword>
<dbReference type="RefSeq" id="WP_172177971.1">
    <property type="nucleotide sequence ID" value="NZ_WOEZ01000292.1"/>
</dbReference>
<dbReference type="Proteomes" id="UP000655523">
    <property type="component" value="Unassembled WGS sequence"/>
</dbReference>
<name>A0A972P2G8_9BURK</name>
<keyword evidence="3" id="KW-1185">Reference proteome</keyword>